<evidence type="ECO:0000313" key="3">
    <source>
        <dbReference type="EMBL" id="GAA5152639.1"/>
    </source>
</evidence>
<dbReference type="RefSeq" id="WP_345461071.1">
    <property type="nucleotide sequence ID" value="NZ_BAABKG010000004.1"/>
</dbReference>
<evidence type="ECO:0000313" key="4">
    <source>
        <dbReference type="Proteomes" id="UP001500221"/>
    </source>
</evidence>
<feature type="signal peptide" evidence="2">
    <location>
        <begin position="1"/>
        <end position="31"/>
    </location>
</feature>
<feature type="chain" id="PRO_5046695732" description="Collagen-like protein" evidence="2">
    <location>
        <begin position="32"/>
        <end position="194"/>
    </location>
</feature>
<evidence type="ECO:0000256" key="1">
    <source>
        <dbReference type="SAM" id="MobiDB-lite"/>
    </source>
</evidence>
<evidence type="ECO:0008006" key="5">
    <source>
        <dbReference type="Google" id="ProtNLM"/>
    </source>
</evidence>
<dbReference type="Gene3D" id="1.20.5.320">
    <property type="entry name" value="6-Phosphogluconate Dehydrogenase, domain 3"/>
    <property type="match status" value="1"/>
</dbReference>
<evidence type="ECO:0000256" key="2">
    <source>
        <dbReference type="SAM" id="SignalP"/>
    </source>
</evidence>
<accession>A0ABP9PV12</accession>
<organism evidence="3 4">
    <name type="scientific">Nocardioides marinquilinus</name>
    <dbReference type="NCBI Taxonomy" id="1210400"/>
    <lineage>
        <taxon>Bacteria</taxon>
        <taxon>Bacillati</taxon>
        <taxon>Actinomycetota</taxon>
        <taxon>Actinomycetes</taxon>
        <taxon>Propionibacteriales</taxon>
        <taxon>Nocardioidaceae</taxon>
        <taxon>Nocardioides</taxon>
    </lineage>
</organism>
<name>A0ABP9PV12_9ACTN</name>
<keyword evidence="4" id="KW-1185">Reference proteome</keyword>
<feature type="region of interest" description="Disordered" evidence="1">
    <location>
        <begin position="68"/>
        <end position="95"/>
    </location>
</feature>
<proteinExistence type="predicted"/>
<sequence length="194" mass="19623">MQTLKRIPRSAPLVLALVAALLIGATSGAVAAKKITGKDIALNTITGANVKAGSLAASDLSAAAKATLRGARGPAGQQGPKGDPGPQGDPGQPGAGLDDFAYYQNVATAVPANTNDFIVEGDCPTGQSIISAFAYWATDNSPLQVSVGFIDDTTMAAVAYSPGISTTQNATIQFSCATVPLPARAERRALPSLR</sequence>
<dbReference type="Proteomes" id="UP001500221">
    <property type="component" value="Unassembled WGS sequence"/>
</dbReference>
<gene>
    <name evidence="3" type="ORF">GCM10023340_33280</name>
</gene>
<keyword evidence="2" id="KW-0732">Signal</keyword>
<reference evidence="4" key="1">
    <citation type="journal article" date="2019" name="Int. J. Syst. Evol. Microbiol.">
        <title>The Global Catalogue of Microorganisms (GCM) 10K type strain sequencing project: providing services to taxonomists for standard genome sequencing and annotation.</title>
        <authorList>
            <consortium name="The Broad Institute Genomics Platform"/>
            <consortium name="The Broad Institute Genome Sequencing Center for Infectious Disease"/>
            <person name="Wu L."/>
            <person name="Ma J."/>
        </authorList>
    </citation>
    <scope>NUCLEOTIDE SEQUENCE [LARGE SCALE GENOMIC DNA]</scope>
    <source>
        <strain evidence="4">JCM 18459</strain>
    </source>
</reference>
<dbReference type="EMBL" id="BAABKG010000004">
    <property type="protein sequence ID" value="GAA5152639.1"/>
    <property type="molecule type" value="Genomic_DNA"/>
</dbReference>
<protein>
    <recommendedName>
        <fullName evidence="5">Collagen-like protein</fullName>
    </recommendedName>
</protein>
<comment type="caution">
    <text evidence="3">The sequence shown here is derived from an EMBL/GenBank/DDBJ whole genome shotgun (WGS) entry which is preliminary data.</text>
</comment>